<feature type="region of interest" description="Disordered" evidence="4">
    <location>
        <begin position="145"/>
        <end position="168"/>
    </location>
</feature>
<dbReference type="Pfam" id="PF11794">
    <property type="entry name" value="HpaB_N"/>
    <property type="match status" value="1"/>
</dbReference>
<keyword evidence="3" id="KW-0560">Oxidoreductase</keyword>
<dbReference type="InterPro" id="IPR024674">
    <property type="entry name" value="HpaB/PvcC/4-BUDH_N"/>
</dbReference>
<dbReference type="InterPro" id="IPR046373">
    <property type="entry name" value="Acyl-CoA_Oxase/DH_mid-dom_sf"/>
</dbReference>
<dbReference type="InterPro" id="IPR036250">
    <property type="entry name" value="AcylCo_DH-like_C"/>
</dbReference>
<dbReference type="Pfam" id="PF03241">
    <property type="entry name" value="HpaB"/>
    <property type="match status" value="1"/>
</dbReference>
<dbReference type="InterPro" id="IPR009100">
    <property type="entry name" value="AcylCoA_DH/oxidase_NM_dom_sf"/>
</dbReference>
<feature type="compositionally biased region" description="Basic and acidic residues" evidence="4">
    <location>
        <begin position="152"/>
        <end position="168"/>
    </location>
</feature>
<evidence type="ECO:0000259" key="5">
    <source>
        <dbReference type="Pfam" id="PF03241"/>
    </source>
</evidence>
<feature type="domain" description="HpaB/PvcC/4-BUDH C-terminal" evidence="5">
    <location>
        <begin position="283"/>
        <end position="403"/>
    </location>
</feature>
<dbReference type="Gene3D" id="1.20.140.10">
    <property type="entry name" value="Butyryl-CoA Dehydrogenase, subunit A, domain 3"/>
    <property type="match status" value="1"/>
</dbReference>
<sequence length="403" mass="44639">MKTSKEYKESLKKMKSNIYKFGELIDDVTTHPATKRTIAGHAQIFEAAQKPEYKDILTTKSCLTGEQVSRYLSIISSAEDMISNVRMKRLMFNLTGTCTGGRCAGFNAINAMWAATYDMDKELGTDYHKRIQRWLKDAQKRDITISGALTDPKGDRSKSPSQQKDPDMSLHIVEERKDGIVVRGAKVMICGVAAANEIFIMPGTGYKEQDKDYAASFVIPRDTENLTIIETRRPSDMREQEKGFDIPIDIGGITQAYLLFEDVFIPKDRVFMCKEYDYTLKAVMNFIAPYRAAIGGCVAGQGDVMIGAAALMARANGLSEKVFRQKITQMIINNETTFGMGIAAGVLGRKHPSGVWIPDALLSNVNKVHVATLPYETKRITQDISGGIAETGCLPSCQDINDP</sequence>
<dbReference type="GO" id="GO:0016627">
    <property type="term" value="F:oxidoreductase activity, acting on the CH-CH group of donors"/>
    <property type="evidence" value="ECO:0007669"/>
    <property type="project" value="InterPro"/>
</dbReference>
<protein>
    <recommendedName>
        <fullName evidence="8">HpaB/PvcC/4-BUDH N-terminal domain-containing protein</fullName>
    </recommendedName>
</protein>
<evidence type="ECO:0008006" key="8">
    <source>
        <dbReference type="Google" id="ProtNLM"/>
    </source>
</evidence>
<dbReference type="SUPFAM" id="SSF47203">
    <property type="entry name" value="Acyl-CoA dehydrogenase C-terminal domain-like"/>
    <property type="match status" value="1"/>
</dbReference>
<dbReference type="Gene3D" id="2.40.110.10">
    <property type="entry name" value="Butyryl-CoA Dehydrogenase, subunit A, domain 2"/>
    <property type="match status" value="1"/>
</dbReference>
<name>X0SVW0_9ZZZZ</name>
<evidence type="ECO:0000259" key="6">
    <source>
        <dbReference type="Pfam" id="PF11794"/>
    </source>
</evidence>
<dbReference type="InterPro" id="IPR024719">
    <property type="entry name" value="HpaB/PvcC/4-BUDH_C"/>
</dbReference>
<evidence type="ECO:0000256" key="3">
    <source>
        <dbReference type="ARBA" id="ARBA00023002"/>
    </source>
</evidence>
<evidence type="ECO:0000256" key="2">
    <source>
        <dbReference type="ARBA" id="ARBA00022827"/>
    </source>
</evidence>
<feature type="non-terminal residue" evidence="7">
    <location>
        <position position="403"/>
    </location>
</feature>
<dbReference type="PANTHER" id="PTHR36117">
    <property type="entry name" value="4-HYDROXYPHENYLACETATE 3-MONOOXYGENASE-RELATED"/>
    <property type="match status" value="1"/>
</dbReference>
<gene>
    <name evidence="7" type="ORF">S01H1_09714</name>
</gene>
<dbReference type="Gene3D" id="1.10.3140.10">
    <property type="entry name" value="4-hydroxybutyryl-coa dehydratase, domain 1"/>
    <property type="match status" value="1"/>
</dbReference>
<keyword evidence="1" id="KW-0285">Flavoprotein</keyword>
<reference evidence="7" key="1">
    <citation type="journal article" date="2014" name="Front. Microbiol.">
        <title>High frequency of phylogenetically diverse reductive dehalogenase-homologous genes in deep subseafloor sedimentary metagenomes.</title>
        <authorList>
            <person name="Kawai M."/>
            <person name="Futagami T."/>
            <person name="Toyoda A."/>
            <person name="Takaki Y."/>
            <person name="Nishi S."/>
            <person name="Hori S."/>
            <person name="Arai W."/>
            <person name="Tsubouchi T."/>
            <person name="Morono Y."/>
            <person name="Uchiyama I."/>
            <person name="Ito T."/>
            <person name="Fujiyama A."/>
            <person name="Inagaki F."/>
            <person name="Takami H."/>
        </authorList>
    </citation>
    <scope>NUCLEOTIDE SEQUENCE</scope>
    <source>
        <strain evidence="7">Expedition CK06-06</strain>
    </source>
</reference>
<dbReference type="AlphaFoldDB" id="X0SVW0"/>
<organism evidence="7">
    <name type="scientific">marine sediment metagenome</name>
    <dbReference type="NCBI Taxonomy" id="412755"/>
    <lineage>
        <taxon>unclassified sequences</taxon>
        <taxon>metagenomes</taxon>
        <taxon>ecological metagenomes</taxon>
    </lineage>
</organism>
<proteinExistence type="predicted"/>
<evidence type="ECO:0000256" key="4">
    <source>
        <dbReference type="SAM" id="MobiDB-lite"/>
    </source>
</evidence>
<dbReference type="InterPro" id="IPR004925">
    <property type="entry name" value="HpaB/PvcC/4-BUDH"/>
</dbReference>
<keyword evidence="2" id="KW-0274">FAD</keyword>
<dbReference type="EMBL" id="BARS01004965">
    <property type="protein sequence ID" value="GAF85119.1"/>
    <property type="molecule type" value="Genomic_DNA"/>
</dbReference>
<accession>X0SVW0</accession>
<feature type="domain" description="HpaB/PvcC/4-BUDH N-terminal" evidence="6">
    <location>
        <begin position="3"/>
        <end position="272"/>
    </location>
</feature>
<dbReference type="SUPFAM" id="SSF56645">
    <property type="entry name" value="Acyl-CoA dehydrogenase NM domain-like"/>
    <property type="match status" value="1"/>
</dbReference>
<comment type="caution">
    <text evidence="7">The sequence shown here is derived from an EMBL/GenBank/DDBJ whole genome shotgun (WGS) entry which is preliminary data.</text>
</comment>
<evidence type="ECO:0000313" key="7">
    <source>
        <dbReference type="EMBL" id="GAF85119.1"/>
    </source>
</evidence>
<evidence type="ECO:0000256" key="1">
    <source>
        <dbReference type="ARBA" id="ARBA00022630"/>
    </source>
</evidence>
<dbReference type="PANTHER" id="PTHR36117:SF3">
    <property type="entry name" value="4-HYDROXYPHENYLACETATE 3-MONOOXYGENASE-RELATED"/>
    <property type="match status" value="1"/>
</dbReference>